<dbReference type="InterPro" id="IPR027417">
    <property type="entry name" value="P-loop_NTPase"/>
</dbReference>
<evidence type="ECO:0008006" key="3">
    <source>
        <dbReference type="Google" id="ProtNLM"/>
    </source>
</evidence>
<gene>
    <name evidence="1" type="ORF">M6B22_06950</name>
</gene>
<name>A0ABY7K0W5_9ACTN</name>
<organism evidence="1 2">
    <name type="scientific">Jatrophihabitans cynanchi</name>
    <dbReference type="NCBI Taxonomy" id="2944128"/>
    <lineage>
        <taxon>Bacteria</taxon>
        <taxon>Bacillati</taxon>
        <taxon>Actinomycetota</taxon>
        <taxon>Actinomycetes</taxon>
        <taxon>Jatrophihabitantales</taxon>
        <taxon>Jatrophihabitantaceae</taxon>
        <taxon>Jatrophihabitans</taxon>
    </lineage>
</organism>
<reference evidence="1" key="1">
    <citation type="submission" date="2022-05" db="EMBL/GenBank/DDBJ databases">
        <title>Jatrophihabitans sp. SB3-54 whole genome sequence.</title>
        <authorList>
            <person name="Suh M.K."/>
            <person name="Eom M.K."/>
            <person name="Kim J.S."/>
            <person name="Kim H.S."/>
            <person name="Do H.E."/>
            <person name="Shin Y.K."/>
            <person name="Lee J.-S."/>
        </authorList>
    </citation>
    <scope>NUCLEOTIDE SEQUENCE</scope>
    <source>
        <strain evidence="1">SB3-54</strain>
    </source>
</reference>
<dbReference type="SUPFAM" id="SSF52540">
    <property type="entry name" value="P-loop containing nucleoside triphosphate hydrolases"/>
    <property type="match status" value="1"/>
</dbReference>
<evidence type="ECO:0000313" key="1">
    <source>
        <dbReference type="EMBL" id="WAX58494.1"/>
    </source>
</evidence>
<keyword evidence="2" id="KW-1185">Reference proteome</keyword>
<dbReference type="Proteomes" id="UP001164693">
    <property type="component" value="Chromosome"/>
</dbReference>
<dbReference type="EMBL" id="CP097463">
    <property type="protein sequence ID" value="WAX58494.1"/>
    <property type="molecule type" value="Genomic_DNA"/>
</dbReference>
<sequence>MLTVVTSGKAAPGVTTSTWALALTWPRPVLAADCDPAGGDMAPGLLAGRVSTEHGLLSWSTSARRGIPAIAAATMFAQHVVEVPEHRDTWFLPGFTNATQGFSFAEDTWERLALALERARSATGRDALVDAGRLVGDRGNWPVLRAADHVLLAVRPSVRSVHAAQDAMTKLRYELGDLQKVSALVIGSGPYPASEVAGSLQMSLGGSLPEDRAAAAMLSDGGSGSISRAMQRAPLFKAASELARRLMAASEPAADYAAGAAR</sequence>
<evidence type="ECO:0000313" key="2">
    <source>
        <dbReference type="Proteomes" id="UP001164693"/>
    </source>
</evidence>
<protein>
    <recommendedName>
        <fullName evidence="3">MinD-like ATPase involved in chromosome partitioning or flagellar assembly</fullName>
    </recommendedName>
</protein>
<proteinExistence type="predicted"/>
<accession>A0ABY7K0W5</accession>
<dbReference type="RefSeq" id="WP_269445032.1">
    <property type="nucleotide sequence ID" value="NZ_CP097463.1"/>
</dbReference>
<dbReference type="Gene3D" id="3.40.50.300">
    <property type="entry name" value="P-loop containing nucleotide triphosphate hydrolases"/>
    <property type="match status" value="1"/>
</dbReference>